<dbReference type="PATRIC" id="fig|33881.3.peg.2718"/>
<dbReference type="AlphaFoldDB" id="A0A175RMD4"/>
<protein>
    <recommendedName>
        <fullName evidence="3">Lipoprotein</fullName>
    </recommendedName>
</protein>
<comment type="caution">
    <text evidence="1">The sequence shown here is derived from an EMBL/GenBank/DDBJ whole genome shotgun (WGS) entry which is preliminary data.</text>
</comment>
<gene>
    <name evidence="1" type="ORF">NS184_11600</name>
</gene>
<accession>A0A175RMD4</accession>
<organism evidence="1 2">
    <name type="scientific">Curtobacterium luteum</name>
    <dbReference type="NCBI Taxonomy" id="33881"/>
    <lineage>
        <taxon>Bacteria</taxon>
        <taxon>Bacillati</taxon>
        <taxon>Actinomycetota</taxon>
        <taxon>Actinomycetes</taxon>
        <taxon>Micrococcales</taxon>
        <taxon>Microbacteriaceae</taxon>
        <taxon>Curtobacterium</taxon>
    </lineage>
</organism>
<reference evidence="1 2" key="1">
    <citation type="journal article" date="2016" name="Front. Microbiol.">
        <title>Genomic Resource of Rice Seed Associated Bacteria.</title>
        <authorList>
            <person name="Midha S."/>
            <person name="Bansal K."/>
            <person name="Sharma S."/>
            <person name="Kumar N."/>
            <person name="Patil P.P."/>
            <person name="Chaudhry V."/>
            <person name="Patil P.B."/>
        </authorList>
    </citation>
    <scope>NUCLEOTIDE SEQUENCE [LARGE SCALE GENOMIC DNA]</scope>
    <source>
        <strain evidence="1 2">NS184</strain>
    </source>
</reference>
<dbReference type="EMBL" id="LDQC01000062">
    <property type="protein sequence ID" value="KTR04591.1"/>
    <property type="molecule type" value="Genomic_DNA"/>
</dbReference>
<evidence type="ECO:0008006" key="3">
    <source>
        <dbReference type="Google" id="ProtNLM"/>
    </source>
</evidence>
<dbReference type="OrthoDB" id="5020227at2"/>
<sequence length="172" mass="18298">MDDAQAFERSNIADILHHDRERRRLAVSAVLMSAIAVLAGCAAGGKPMTPEEAGQGALALLSQTTKTTDLEWSTPGDPTGKKCSDGVSYQYMVHAPIESKQRELADGLAEYWRSKGLHVERSQQDFGEPYGDVYAATAKAEGQPGAALEITSSNALVYVNSPCVAGDPDDEG</sequence>
<proteinExistence type="predicted"/>
<name>A0A175RMD4_9MICO</name>
<dbReference type="STRING" id="33881.NS184_11600"/>
<dbReference type="Proteomes" id="UP000078252">
    <property type="component" value="Unassembled WGS sequence"/>
</dbReference>
<evidence type="ECO:0000313" key="1">
    <source>
        <dbReference type="EMBL" id="KTR04591.1"/>
    </source>
</evidence>
<dbReference type="RefSeq" id="WP_058726265.1">
    <property type="nucleotide sequence ID" value="NZ_LDQC01000062.1"/>
</dbReference>
<evidence type="ECO:0000313" key="2">
    <source>
        <dbReference type="Proteomes" id="UP000078252"/>
    </source>
</evidence>